<sequence length="240" mass="26492">MFRLIRPACRQAGIRLIRLIFIVAKDFYNILGVSKTATADEIKSAYRKLALQHHPDRGGGKEAETKFKEANEAYQILSNPQKRSQYDQFGEAAFRGGGGGGQGFDGFSGFGGDDFSANGGPASGWDFSGFGGFGDIFGDLFSQSFAQVSAELQISPAQAVLGDKIKIEVDGQRVEFEIPAGTQSGTSYRFRGKGKQMRNGTHGDLTLTLKIVMPKKLSKEQQDLWKKIKDLEQKKNHWWQ</sequence>
<dbReference type="SUPFAM" id="SSF49493">
    <property type="entry name" value="HSP40/DnaJ peptide-binding domain"/>
    <property type="match status" value="1"/>
</dbReference>
<dbReference type="CDD" id="cd06257">
    <property type="entry name" value="DnaJ"/>
    <property type="match status" value="1"/>
</dbReference>
<dbReference type="PROSITE" id="PS00636">
    <property type="entry name" value="DNAJ_1"/>
    <property type="match status" value="1"/>
</dbReference>
<dbReference type="PRINTS" id="PR00625">
    <property type="entry name" value="JDOMAIN"/>
</dbReference>
<gene>
    <name evidence="3" type="ORF">COT78_03070</name>
</gene>
<dbReference type="Proteomes" id="UP000231382">
    <property type="component" value="Unassembled WGS sequence"/>
</dbReference>
<dbReference type="AlphaFoldDB" id="A0A2H0W603"/>
<evidence type="ECO:0000256" key="1">
    <source>
        <dbReference type="ARBA" id="ARBA00023186"/>
    </source>
</evidence>
<dbReference type="InterPro" id="IPR036869">
    <property type="entry name" value="J_dom_sf"/>
</dbReference>
<dbReference type="InterPro" id="IPR008971">
    <property type="entry name" value="HSP40/DnaJ_pept-bd"/>
</dbReference>
<dbReference type="Gene3D" id="2.60.260.20">
    <property type="entry name" value="Urease metallochaperone UreE, N-terminal domain"/>
    <property type="match status" value="1"/>
</dbReference>
<dbReference type="Pfam" id="PF00226">
    <property type="entry name" value="DnaJ"/>
    <property type="match status" value="1"/>
</dbReference>
<organism evidence="3 4">
    <name type="scientific">Candidatus Berkelbacteria bacterium CG10_big_fil_rev_8_21_14_0_10_43_13</name>
    <dbReference type="NCBI Taxonomy" id="1974514"/>
    <lineage>
        <taxon>Bacteria</taxon>
        <taxon>Candidatus Berkelbacteria</taxon>
    </lineage>
</organism>
<dbReference type="GO" id="GO:0005737">
    <property type="term" value="C:cytoplasm"/>
    <property type="evidence" value="ECO:0007669"/>
    <property type="project" value="TreeGrafter"/>
</dbReference>
<proteinExistence type="predicted"/>
<protein>
    <recommendedName>
        <fullName evidence="2">J domain-containing protein</fullName>
    </recommendedName>
</protein>
<dbReference type="EMBL" id="PEZW01000019">
    <property type="protein sequence ID" value="PIS07523.1"/>
    <property type="molecule type" value="Genomic_DNA"/>
</dbReference>
<dbReference type="InterPro" id="IPR018253">
    <property type="entry name" value="DnaJ_domain_CS"/>
</dbReference>
<dbReference type="Pfam" id="PF01556">
    <property type="entry name" value="DnaJ_C"/>
    <property type="match status" value="1"/>
</dbReference>
<comment type="caution">
    <text evidence="3">The sequence shown here is derived from an EMBL/GenBank/DDBJ whole genome shotgun (WGS) entry which is preliminary data.</text>
</comment>
<name>A0A2H0W603_9BACT</name>
<dbReference type="SMART" id="SM00271">
    <property type="entry name" value="DnaJ"/>
    <property type="match status" value="1"/>
</dbReference>
<dbReference type="PANTHER" id="PTHR43096">
    <property type="entry name" value="DNAJ HOMOLOG 1, MITOCHONDRIAL-RELATED"/>
    <property type="match status" value="1"/>
</dbReference>
<keyword evidence="1" id="KW-0143">Chaperone</keyword>
<dbReference type="Gene3D" id="1.10.287.110">
    <property type="entry name" value="DnaJ domain"/>
    <property type="match status" value="1"/>
</dbReference>
<reference evidence="4" key="1">
    <citation type="submission" date="2017-09" db="EMBL/GenBank/DDBJ databases">
        <title>Depth-based differentiation of microbial function through sediment-hosted aquifers and enrichment of novel symbionts in the deep terrestrial subsurface.</title>
        <authorList>
            <person name="Probst A.J."/>
            <person name="Ladd B."/>
            <person name="Jarett J.K."/>
            <person name="Geller-Mcgrath D.E."/>
            <person name="Sieber C.M.K."/>
            <person name="Emerson J.B."/>
            <person name="Anantharaman K."/>
            <person name="Thomas B.C."/>
            <person name="Malmstrom R."/>
            <person name="Stieglmeier M."/>
            <person name="Klingl A."/>
            <person name="Woyke T."/>
            <person name="Ryan C.M."/>
            <person name="Banfield J.F."/>
        </authorList>
    </citation>
    <scope>NUCLEOTIDE SEQUENCE [LARGE SCALE GENOMIC DNA]</scope>
</reference>
<dbReference type="GO" id="GO:0042026">
    <property type="term" value="P:protein refolding"/>
    <property type="evidence" value="ECO:0007669"/>
    <property type="project" value="TreeGrafter"/>
</dbReference>
<evidence type="ECO:0000313" key="3">
    <source>
        <dbReference type="EMBL" id="PIS07523.1"/>
    </source>
</evidence>
<accession>A0A2H0W603</accession>
<dbReference type="PROSITE" id="PS50076">
    <property type="entry name" value="DNAJ_2"/>
    <property type="match status" value="1"/>
</dbReference>
<feature type="domain" description="J" evidence="2">
    <location>
        <begin position="26"/>
        <end position="90"/>
    </location>
</feature>
<evidence type="ECO:0000313" key="4">
    <source>
        <dbReference type="Proteomes" id="UP000231382"/>
    </source>
</evidence>
<dbReference type="InterPro" id="IPR001623">
    <property type="entry name" value="DnaJ_domain"/>
</dbReference>
<dbReference type="GO" id="GO:0051082">
    <property type="term" value="F:unfolded protein binding"/>
    <property type="evidence" value="ECO:0007669"/>
    <property type="project" value="InterPro"/>
</dbReference>
<dbReference type="PANTHER" id="PTHR43096:SF48">
    <property type="entry name" value="CHAPERONE PROTEIN DNAJ"/>
    <property type="match status" value="1"/>
</dbReference>
<evidence type="ECO:0000259" key="2">
    <source>
        <dbReference type="PROSITE" id="PS50076"/>
    </source>
</evidence>
<dbReference type="SUPFAM" id="SSF46565">
    <property type="entry name" value="Chaperone J-domain"/>
    <property type="match status" value="1"/>
</dbReference>
<dbReference type="InterPro" id="IPR002939">
    <property type="entry name" value="DnaJ_C"/>
</dbReference>